<dbReference type="InterPro" id="IPR006089">
    <property type="entry name" value="Acyl-CoA_DH_CS"/>
</dbReference>
<name>A0ABT5YB84_9GAMM</name>
<dbReference type="Gene3D" id="2.40.110.10">
    <property type="entry name" value="Butyryl-CoA Dehydrogenase, subunit A, domain 2"/>
    <property type="match status" value="1"/>
</dbReference>
<feature type="domain" description="Acyl-CoA oxidase/dehydrogenase middle" evidence="12">
    <location>
        <begin position="123"/>
        <end position="218"/>
    </location>
</feature>
<evidence type="ECO:0000256" key="1">
    <source>
        <dbReference type="ARBA" id="ARBA00001974"/>
    </source>
</evidence>
<dbReference type="Pfam" id="PF02771">
    <property type="entry name" value="Acyl-CoA_dh_N"/>
    <property type="match status" value="1"/>
</dbReference>
<dbReference type="RefSeq" id="WP_275706516.1">
    <property type="nucleotide sequence ID" value="NZ_JANCMW010000006.1"/>
</dbReference>
<evidence type="ECO:0000256" key="2">
    <source>
        <dbReference type="ARBA" id="ARBA00005102"/>
    </source>
</evidence>
<dbReference type="InterPro" id="IPR037069">
    <property type="entry name" value="AcylCoA_DH/ox_N_sf"/>
</dbReference>
<comment type="caution">
    <text evidence="14">The sequence shown here is derived from an EMBL/GenBank/DDBJ whole genome shotgun (WGS) entry which is preliminary data.</text>
</comment>
<evidence type="ECO:0000259" key="11">
    <source>
        <dbReference type="Pfam" id="PF00441"/>
    </source>
</evidence>
<evidence type="ECO:0000256" key="5">
    <source>
        <dbReference type="ARBA" id="ARBA00022827"/>
    </source>
</evidence>
<evidence type="ECO:0000256" key="3">
    <source>
        <dbReference type="ARBA" id="ARBA00009347"/>
    </source>
</evidence>
<dbReference type="InterPro" id="IPR009075">
    <property type="entry name" value="AcylCo_DH/oxidase_C"/>
</dbReference>
<dbReference type="PANTHER" id="PTHR48083">
    <property type="entry name" value="MEDIUM-CHAIN SPECIFIC ACYL-COA DEHYDROGENASE, MITOCHONDRIAL-RELATED"/>
    <property type="match status" value="1"/>
</dbReference>
<comment type="function">
    <text evidence="7">Catalyzes the dehydrogenation at the alpha-beta position of ACP-bound acyl chains. This results in the introduction of a double bond in the lipidic chain, which is further transferred to the epsilon-amino group of lysine residue in the mycobactin core by MbtK.</text>
</comment>
<dbReference type="PROSITE" id="PS00073">
    <property type="entry name" value="ACYL_COA_DH_2"/>
    <property type="match status" value="1"/>
</dbReference>
<dbReference type="InterPro" id="IPR050741">
    <property type="entry name" value="Acyl-CoA_dehydrogenase"/>
</dbReference>
<dbReference type="Proteomes" id="UP001143391">
    <property type="component" value="Unassembled WGS sequence"/>
</dbReference>
<feature type="domain" description="Acyl-CoA dehydrogenase/oxidase C-terminal" evidence="11">
    <location>
        <begin position="230"/>
        <end position="378"/>
    </location>
</feature>
<dbReference type="InterPro" id="IPR006091">
    <property type="entry name" value="Acyl-CoA_Oxase/DH_mid-dom"/>
</dbReference>
<keyword evidence="4 10" id="KW-0285">Flavoprotein</keyword>
<comment type="cofactor">
    <cofactor evidence="1 10">
        <name>FAD</name>
        <dbReference type="ChEBI" id="CHEBI:57692"/>
    </cofactor>
</comment>
<evidence type="ECO:0000259" key="13">
    <source>
        <dbReference type="Pfam" id="PF02771"/>
    </source>
</evidence>
<dbReference type="InterPro" id="IPR009100">
    <property type="entry name" value="AcylCoA_DH/oxidase_NM_dom_sf"/>
</dbReference>
<dbReference type="PANTHER" id="PTHR48083:SF20">
    <property type="entry name" value="LONG-CHAIN SPECIFIC ACYL-COA DEHYDROGENASE, MITOCHONDRIAL"/>
    <property type="match status" value="1"/>
</dbReference>
<dbReference type="InterPro" id="IPR046373">
    <property type="entry name" value="Acyl-CoA_Oxase/DH_mid-dom_sf"/>
</dbReference>
<dbReference type="Pfam" id="PF02770">
    <property type="entry name" value="Acyl-CoA_dh_M"/>
    <property type="match status" value="1"/>
</dbReference>
<evidence type="ECO:0000256" key="6">
    <source>
        <dbReference type="ARBA" id="ARBA00023002"/>
    </source>
</evidence>
<organism evidence="14 15">
    <name type="scientific">Marinobacter iranensis</name>
    <dbReference type="NCBI Taxonomy" id="2962607"/>
    <lineage>
        <taxon>Bacteria</taxon>
        <taxon>Pseudomonadati</taxon>
        <taxon>Pseudomonadota</taxon>
        <taxon>Gammaproteobacteria</taxon>
        <taxon>Pseudomonadales</taxon>
        <taxon>Marinobacteraceae</taxon>
        <taxon>Marinobacter</taxon>
    </lineage>
</organism>
<feature type="domain" description="Acyl-CoA dehydrogenase/oxidase N-terminal" evidence="13">
    <location>
        <begin position="8"/>
        <end position="119"/>
    </location>
</feature>
<evidence type="ECO:0000259" key="12">
    <source>
        <dbReference type="Pfam" id="PF02770"/>
    </source>
</evidence>
<keyword evidence="15" id="KW-1185">Reference proteome</keyword>
<evidence type="ECO:0000256" key="9">
    <source>
        <dbReference type="ARBA" id="ARBA00042660"/>
    </source>
</evidence>
<dbReference type="InterPro" id="IPR013786">
    <property type="entry name" value="AcylCoA_DH/ox_N"/>
</dbReference>
<dbReference type="SUPFAM" id="SSF56645">
    <property type="entry name" value="Acyl-CoA dehydrogenase NM domain-like"/>
    <property type="match status" value="1"/>
</dbReference>
<dbReference type="Gene3D" id="1.20.140.10">
    <property type="entry name" value="Butyryl-CoA Dehydrogenase, subunit A, domain 3"/>
    <property type="match status" value="1"/>
</dbReference>
<dbReference type="Pfam" id="PF00441">
    <property type="entry name" value="Acyl-CoA_dh_1"/>
    <property type="match status" value="1"/>
</dbReference>
<sequence length="387" mass="42870">MIPRTLFSAEHDLFRESARRFIAQHVTPFYSEWEKVGQVPRSVWMEAGRLGLLCCNVPTEYGGPGGDFLYSTILMEEMAREGATGPSFYIHSDIVAPYLLEFGSELQKTTWLPRMASGEVVTALAMTEPSGGSDVQNIRTQAVRDGDHYIVNGQKVFITNGHSADLVLVACKTDPHARGNGISLLLVEAGLPGFNRGRKLEKIGCKAEDTAELFFSDMRVPVTNRLAEEGQGFKILMTQLSQERLVQAIRAVATSEAALQWTIDYVSERKMFGQTLGDFQNTRFVLAQLHAELQAQRVLVDRCIALQVDRQLDPVDAAAAKLLATELQGKVMDQCLQLFGGWGYMWEYPIARAFVDARVQRIGGGTVEVMKQIIGNSLLPKAVPKKD</sequence>
<accession>A0ABT5YB84</accession>
<dbReference type="EMBL" id="JANCMW010000006">
    <property type="protein sequence ID" value="MDF0750829.1"/>
    <property type="molecule type" value="Genomic_DNA"/>
</dbReference>
<keyword evidence="6 10" id="KW-0560">Oxidoreductase</keyword>
<protein>
    <recommendedName>
        <fullName evidence="8">Acyl-[acyl-carrier-protein] dehydrogenase MbtN</fullName>
    </recommendedName>
    <alternativeName>
        <fullName evidence="9">Mycobactin synthase protein N</fullName>
    </alternativeName>
</protein>
<gene>
    <name evidence="14" type="ORF">NLU14_11375</name>
</gene>
<evidence type="ECO:0000256" key="10">
    <source>
        <dbReference type="RuleBase" id="RU362125"/>
    </source>
</evidence>
<evidence type="ECO:0000313" key="14">
    <source>
        <dbReference type="EMBL" id="MDF0750829.1"/>
    </source>
</evidence>
<keyword evidence="5 10" id="KW-0274">FAD</keyword>
<evidence type="ECO:0000256" key="7">
    <source>
        <dbReference type="ARBA" id="ARBA00037085"/>
    </source>
</evidence>
<evidence type="ECO:0000313" key="15">
    <source>
        <dbReference type="Proteomes" id="UP001143391"/>
    </source>
</evidence>
<dbReference type="Gene3D" id="1.10.540.10">
    <property type="entry name" value="Acyl-CoA dehydrogenase/oxidase, N-terminal domain"/>
    <property type="match status" value="1"/>
</dbReference>
<comment type="pathway">
    <text evidence="2">Siderophore biosynthesis; mycobactin biosynthesis.</text>
</comment>
<evidence type="ECO:0000256" key="8">
    <source>
        <dbReference type="ARBA" id="ARBA00040394"/>
    </source>
</evidence>
<reference evidence="14" key="1">
    <citation type="submission" date="2022-07" db="EMBL/GenBank/DDBJ databases">
        <title>Marinobacter iranensis a new bacterium isolate from a hipersaline lake in Iran.</title>
        <authorList>
            <person name="Mohammad A.M.A."/>
            <person name="Cristina S.-P."/>
            <person name="Antonio V."/>
        </authorList>
    </citation>
    <scope>NUCLEOTIDE SEQUENCE</scope>
    <source>
        <strain evidence="14">71-i</strain>
    </source>
</reference>
<comment type="similarity">
    <text evidence="3 10">Belongs to the acyl-CoA dehydrogenase family.</text>
</comment>
<dbReference type="SUPFAM" id="SSF47203">
    <property type="entry name" value="Acyl-CoA dehydrogenase C-terminal domain-like"/>
    <property type="match status" value="1"/>
</dbReference>
<evidence type="ECO:0000256" key="4">
    <source>
        <dbReference type="ARBA" id="ARBA00022630"/>
    </source>
</evidence>
<proteinExistence type="inferred from homology"/>
<dbReference type="InterPro" id="IPR036250">
    <property type="entry name" value="AcylCo_DH-like_C"/>
</dbReference>